<gene>
    <name evidence="11" type="ORF">ACFOKA_16135</name>
</gene>
<evidence type="ECO:0000256" key="2">
    <source>
        <dbReference type="ARBA" id="ARBA00022679"/>
    </source>
</evidence>
<dbReference type="InterPro" id="IPR050264">
    <property type="entry name" value="Bact_CCA-adding_enz_type3_sf"/>
</dbReference>
<dbReference type="SUPFAM" id="SSF81301">
    <property type="entry name" value="Nucleotidyltransferase"/>
    <property type="match status" value="1"/>
</dbReference>
<evidence type="ECO:0000256" key="7">
    <source>
        <dbReference type="ARBA" id="ARBA00022842"/>
    </source>
</evidence>
<comment type="similarity">
    <text evidence="8">Belongs to the tRNA nucleotidyltransferase/poly(A) polymerase family.</text>
</comment>
<keyword evidence="12" id="KW-1185">Reference proteome</keyword>
<sequence>MQKIKADWLDALHIKMIVTALGEQSIRFVGGAVRDTLMGRPVQEVDAATTLIPCDVIARLGAAGIKAVPTGVEHGTVTAVVEGKSVEITTLRRDTETDGRHAVVAYTDSWKEDAKRRDFTMNAVYMDAAGTVFDPLDGIDDVVARRVRFIGDAAMRIEEDALRILRFFRFNAVLGTDVTKIDAEGLSACSKKISLLENLSVERIRSELIKIFSAPKISALADVMESAGVFQALQLKVLLTKVSTLEQNECKLGQQAMPEVRLFYCLGDIRCSDAFSMQLRLSNKMRAMLKSTSSVWAAKAVNTDHDIRKLMYQYGAEAVQQAGLCSGWNKGFQEIAQKWHVPVLPVQGKDIIAQGVLPGPEIGAEIRRLEGLWVESDFTLTKAQLIHMINTK</sequence>
<dbReference type="Pfam" id="PF12627">
    <property type="entry name" value="PolyA_pol_RNAbd"/>
    <property type="match status" value="1"/>
</dbReference>
<comment type="caution">
    <text evidence="11">The sequence shown here is derived from an EMBL/GenBank/DDBJ whole genome shotgun (WGS) entry which is preliminary data.</text>
</comment>
<evidence type="ECO:0000259" key="9">
    <source>
        <dbReference type="Pfam" id="PF01743"/>
    </source>
</evidence>
<feature type="domain" description="Poly A polymerase head" evidence="9">
    <location>
        <begin position="27"/>
        <end position="148"/>
    </location>
</feature>
<dbReference type="PANTHER" id="PTHR46173">
    <property type="entry name" value="CCA TRNA NUCLEOTIDYLTRANSFERASE 1, MITOCHONDRIAL"/>
    <property type="match status" value="1"/>
</dbReference>
<keyword evidence="5" id="KW-0479">Metal-binding</keyword>
<evidence type="ECO:0000256" key="5">
    <source>
        <dbReference type="ARBA" id="ARBA00022723"/>
    </source>
</evidence>
<evidence type="ECO:0000256" key="3">
    <source>
        <dbReference type="ARBA" id="ARBA00022694"/>
    </source>
</evidence>
<keyword evidence="6" id="KW-0547">Nucleotide-binding</keyword>
<keyword evidence="4" id="KW-0548">Nucleotidyltransferase</keyword>
<evidence type="ECO:0000256" key="4">
    <source>
        <dbReference type="ARBA" id="ARBA00022695"/>
    </source>
</evidence>
<keyword evidence="3" id="KW-0819">tRNA processing</keyword>
<evidence type="ECO:0000256" key="1">
    <source>
        <dbReference type="ARBA" id="ARBA00001946"/>
    </source>
</evidence>
<reference evidence="12" key="1">
    <citation type="journal article" date="2019" name="Int. J. Syst. Evol. Microbiol.">
        <title>The Global Catalogue of Microorganisms (GCM) 10K type strain sequencing project: providing services to taxonomists for standard genome sequencing and annotation.</title>
        <authorList>
            <consortium name="The Broad Institute Genomics Platform"/>
            <consortium name="The Broad Institute Genome Sequencing Center for Infectious Disease"/>
            <person name="Wu L."/>
            <person name="Ma J."/>
        </authorList>
    </citation>
    <scope>NUCLEOTIDE SEQUENCE [LARGE SCALE GENOMIC DNA]</scope>
    <source>
        <strain evidence="12">KCTC 62164</strain>
    </source>
</reference>
<dbReference type="RefSeq" id="WP_194215618.1">
    <property type="nucleotide sequence ID" value="NZ_CP061205.1"/>
</dbReference>
<feature type="domain" description="tRNA nucleotidyltransferase/poly(A) polymerase RNA and SrmB- binding" evidence="10">
    <location>
        <begin position="180"/>
        <end position="233"/>
    </location>
</feature>
<evidence type="ECO:0000256" key="8">
    <source>
        <dbReference type="RuleBase" id="RU003953"/>
    </source>
</evidence>
<dbReference type="InterPro" id="IPR002646">
    <property type="entry name" value="PolA_pol_head_dom"/>
</dbReference>
<dbReference type="InterPro" id="IPR032828">
    <property type="entry name" value="PolyA_RNA-bd"/>
</dbReference>
<keyword evidence="8" id="KW-0694">RNA-binding</keyword>
<evidence type="ECO:0000313" key="11">
    <source>
        <dbReference type="EMBL" id="MFC3053428.1"/>
    </source>
</evidence>
<comment type="cofactor">
    <cofactor evidence="1">
        <name>Mg(2+)</name>
        <dbReference type="ChEBI" id="CHEBI:18420"/>
    </cofactor>
</comment>
<evidence type="ECO:0000259" key="10">
    <source>
        <dbReference type="Pfam" id="PF12627"/>
    </source>
</evidence>
<dbReference type="Pfam" id="PF01743">
    <property type="entry name" value="PolyA_pol"/>
    <property type="match status" value="1"/>
</dbReference>
<accession>A0ABV7D8W0</accession>
<proteinExistence type="inferred from homology"/>
<keyword evidence="2 8" id="KW-0808">Transferase</keyword>
<dbReference type="Gene3D" id="1.10.3090.10">
    <property type="entry name" value="cca-adding enzyme, domain 2"/>
    <property type="match status" value="1"/>
</dbReference>
<organism evidence="11 12">
    <name type="scientific">Kordiimonas pumila</name>
    <dbReference type="NCBI Taxonomy" id="2161677"/>
    <lineage>
        <taxon>Bacteria</taxon>
        <taxon>Pseudomonadati</taxon>
        <taxon>Pseudomonadota</taxon>
        <taxon>Alphaproteobacteria</taxon>
        <taxon>Kordiimonadales</taxon>
        <taxon>Kordiimonadaceae</taxon>
        <taxon>Kordiimonas</taxon>
    </lineage>
</organism>
<dbReference type="CDD" id="cd05398">
    <property type="entry name" value="NT_ClassII-CCAase"/>
    <property type="match status" value="1"/>
</dbReference>
<dbReference type="PANTHER" id="PTHR46173:SF1">
    <property type="entry name" value="CCA TRNA NUCLEOTIDYLTRANSFERASE 1, MITOCHONDRIAL"/>
    <property type="match status" value="1"/>
</dbReference>
<keyword evidence="7" id="KW-0460">Magnesium</keyword>
<evidence type="ECO:0000313" key="12">
    <source>
        <dbReference type="Proteomes" id="UP001595444"/>
    </source>
</evidence>
<dbReference type="Proteomes" id="UP001595444">
    <property type="component" value="Unassembled WGS sequence"/>
</dbReference>
<name>A0ABV7D8W0_9PROT</name>
<evidence type="ECO:0000256" key="6">
    <source>
        <dbReference type="ARBA" id="ARBA00022741"/>
    </source>
</evidence>
<dbReference type="EMBL" id="JBHRSL010000027">
    <property type="protein sequence ID" value="MFC3053428.1"/>
    <property type="molecule type" value="Genomic_DNA"/>
</dbReference>
<dbReference type="Gene3D" id="3.30.460.10">
    <property type="entry name" value="Beta Polymerase, domain 2"/>
    <property type="match status" value="1"/>
</dbReference>
<protein>
    <submittedName>
        <fullName evidence="11">CCA tRNA nucleotidyltransferase</fullName>
    </submittedName>
</protein>
<dbReference type="SUPFAM" id="SSF81891">
    <property type="entry name" value="Poly A polymerase C-terminal region-like"/>
    <property type="match status" value="1"/>
</dbReference>
<dbReference type="InterPro" id="IPR043519">
    <property type="entry name" value="NT_sf"/>
</dbReference>